<evidence type="ECO:0000313" key="2">
    <source>
        <dbReference type="EMBL" id="MBT1689775.1"/>
    </source>
</evidence>
<dbReference type="EMBL" id="JAHESC010000047">
    <property type="protein sequence ID" value="MBT1689775.1"/>
    <property type="molecule type" value="Genomic_DNA"/>
</dbReference>
<keyword evidence="1" id="KW-0732">Signal</keyword>
<feature type="chain" id="PRO_5042878821" evidence="1">
    <location>
        <begin position="25"/>
        <end position="473"/>
    </location>
</feature>
<organism evidence="2 3">
    <name type="scientific">Dawidia soli</name>
    <dbReference type="NCBI Taxonomy" id="2782352"/>
    <lineage>
        <taxon>Bacteria</taxon>
        <taxon>Pseudomonadati</taxon>
        <taxon>Bacteroidota</taxon>
        <taxon>Cytophagia</taxon>
        <taxon>Cytophagales</taxon>
        <taxon>Chryseotaleaceae</taxon>
        <taxon>Dawidia</taxon>
    </lineage>
</organism>
<gene>
    <name evidence="2" type="ORF">KK078_24650</name>
</gene>
<evidence type="ECO:0000256" key="1">
    <source>
        <dbReference type="SAM" id="SignalP"/>
    </source>
</evidence>
<accession>A0AAP2DFE2</accession>
<protein>
    <submittedName>
        <fullName evidence="2">T9SS type A sorting domain-containing protein</fullName>
    </submittedName>
</protein>
<dbReference type="AlphaFoldDB" id="A0AAP2DFE2"/>
<keyword evidence="3" id="KW-1185">Reference proteome</keyword>
<reference evidence="2 3" key="1">
    <citation type="submission" date="2021-05" db="EMBL/GenBank/DDBJ databases">
        <title>A Polyphasic approach of four new species of the genus Ohtaekwangia: Ohtaekwangia histidinii sp. nov., Ohtaekwangia cretensis sp. nov., Ohtaekwangia indiensis sp. nov., Ohtaekwangia reichenbachii sp. nov. from diverse environment.</title>
        <authorList>
            <person name="Octaviana S."/>
        </authorList>
    </citation>
    <scope>NUCLEOTIDE SEQUENCE [LARGE SCALE GENOMIC DNA]</scope>
    <source>
        <strain evidence="2 3">PWU37</strain>
    </source>
</reference>
<sequence>MSRPLLFLIWAAVFCCTAVQTVVAQNGTLTKYAIRTRNGNVKGYVEYLPPGFDGSGKTQYPVLYWLHGLGEKGWGAYEEIDKVLNTYLCQWLKTHDVPMVVLAPQDHSGYWTGDGTNDLQAFVAWATQEYKGIIQPTQQHLAGFSSGGYGIRDYIIANTPACRAFSTFSLMSTNLATAVNDAKRIVENDQYVWIFHGDADINPNRMSEAEGFHNKLYALDSTRTRFTAFVDVAHASWIYVYNNLGKTKEQLTGTIDGTTFYHWTEADPDPDWFTWMIRHGKAPVNAKAPFALALSNNELEEGFDPQIPVGDLTADGLEPMIFSLPGSTADNNAFALDGHSLTAKESLPPGNYTVVVKAANVIGITEETFSITVNKEDEVIVGNEKDPDAWTIAVYPNPLQGRMLSVKTGSGQKAIDAIELVGAQGVTLHRTLGLSSADGTANVDVGDLPAGIYVVRLLHRQNAVGQSRLVKAD</sequence>
<dbReference type="SUPFAM" id="SSF53474">
    <property type="entry name" value="alpha/beta-Hydrolases"/>
    <property type="match status" value="1"/>
</dbReference>
<dbReference type="Gene3D" id="3.40.50.1820">
    <property type="entry name" value="alpha/beta hydrolase"/>
    <property type="match status" value="1"/>
</dbReference>
<dbReference type="InterPro" id="IPR029058">
    <property type="entry name" value="AB_hydrolase_fold"/>
</dbReference>
<name>A0AAP2DFE2_9BACT</name>
<evidence type="ECO:0000313" key="3">
    <source>
        <dbReference type="Proteomes" id="UP001319180"/>
    </source>
</evidence>
<feature type="signal peptide" evidence="1">
    <location>
        <begin position="1"/>
        <end position="24"/>
    </location>
</feature>
<dbReference type="NCBIfam" id="TIGR04183">
    <property type="entry name" value="Por_Secre_tail"/>
    <property type="match status" value="1"/>
</dbReference>
<dbReference type="Proteomes" id="UP001319180">
    <property type="component" value="Unassembled WGS sequence"/>
</dbReference>
<proteinExistence type="predicted"/>
<dbReference type="InterPro" id="IPR026444">
    <property type="entry name" value="Secre_tail"/>
</dbReference>
<dbReference type="RefSeq" id="WP_254092998.1">
    <property type="nucleotide sequence ID" value="NZ_JAHESC010000047.1"/>
</dbReference>
<comment type="caution">
    <text evidence="2">The sequence shown here is derived from an EMBL/GenBank/DDBJ whole genome shotgun (WGS) entry which is preliminary data.</text>
</comment>